<evidence type="ECO:0000259" key="6">
    <source>
        <dbReference type="Pfam" id="PF08704"/>
    </source>
</evidence>
<dbReference type="RefSeq" id="WP_095608163.1">
    <property type="nucleotide sequence ID" value="NZ_LMVN01000004.1"/>
</dbReference>
<dbReference type="GO" id="GO:0031515">
    <property type="term" value="C:tRNA (m1A) methyltransferase complex"/>
    <property type="evidence" value="ECO:0007669"/>
    <property type="project" value="InterPro"/>
</dbReference>
<dbReference type="Pfam" id="PF08704">
    <property type="entry name" value="GCD14"/>
    <property type="match status" value="1"/>
</dbReference>
<evidence type="ECO:0000256" key="3">
    <source>
        <dbReference type="ARBA" id="ARBA00022691"/>
    </source>
</evidence>
<dbReference type="PROSITE" id="PS51620">
    <property type="entry name" value="SAM_TRM61"/>
    <property type="match status" value="1"/>
</dbReference>
<feature type="binding site" evidence="5">
    <location>
        <position position="144"/>
    </location>
    <ligand>
        <name>S-adenosyl-L-methionine</name>
        <dbReference type="ChEBI" id="CHEBI:59789"/>
    </ligand>
</feature>
<name>A0A2A2HEY4_9EURY</name>
<keyword evidence="1 7" id="KW-0489">Methyltransferase</keyword>
<evidence type="ECO:0000313" key="9">
    <source>
        <dbReference type="Proteomes" id="UP000217528"/>
    </source>
</evidence>
<accession>A0A2A2HEY4</accession>
<dbReference type="GO" id="GO:0030488">
    <property type="term" value="P:tRNA methylation"/>
    <property type="evidence" value="ECO:0007669"/>
    <property type="project" value="InterPro"/>
</dbReference>
<feature type="domain" description="tRNA (adenine(58)-N(1))-methyltransferase catalytic subunit TRM61 C-terminal" evidence="6">
    <location>
        <begin position="63"/>
        <end position="224"/>
    </location>
</feature>
<feature type="binding site" evidence="5">
    <location>
        <position position="162"/>
    </location>
    <ligand>
        <name>S-adenosyl-L-methionine</name>
        <dbReference type="ChEBI" id="CHEBI:59789"/>
    </ligand>
</feature>
<keyword evidence="2 7" id="KW-0808">Transferase</keyword>
<evidence type="ECO:0000256" key="2">
    <source>
        <dbReference type="ARBA" id="ARBA00022679"/>
    </source>
</evidence>
<evidence type="ECO:0000256" key="5">
    <source>
        <dbReference type="PIRSR" id="PIRSR017269-1"/>
    </source>
</evidence>
<dbReference type="EMBL" id="LMVN01000004">
    <property type="protein sequence ID" value="PAV07957.1"/>
    <property type="molecule type" value="Genomic_DNA"/>
</dbReference>
<dbReference type="CDD" id="cd02440">
    <property type="entry name" value="AdoMet_MTases"/>
    <property type="match status" value="1"/>
</dbReference>
<dbReference type="Gene3D" id="3.10.330.20">
    <property type="match status" value="1"/>
</dbReference>
<gene>
    <name evidence="8" type="primary">trmI</name>
    <name evidence="7" type="ORF">ASJ82_01580</name>
    <name evidence="8" type="ORF">MSCUN_02760</name>
</gene>
<reference evidence="8 10" key="1">
    <citation type="submission" date="2016-04" db="EMBL/GenBank/DDBJ databases">
        <title>Genome sequence of Methanosphaera cuniculi DSM 4103.</title>
        <authorList>
            <person name="Poehlein A."/>
            <person name="Seedorf H."/>
            <person name="Daniel R."/>
        </authorList>
    </citation>
    <scope>NUCLEOTIDE SEQUENCE [LARGE SCALE GENOMIC DNA]</scope>
    <source>
        <strain evidence="8 10">DSM 4103</strain>
    </source>
</reference>
<dbReference type="InterPro" id="IPR049470">
    <property type="entry name" value="TRM61_C"/>
</dbReference>
<sequence length="250" mass="28214">MKILVDRKNRKYVVHDEEFHTEKGVIPKDVIINSQVGDVVETHLGKKYTVIEPNINDYIELMKRKCAILLPQDLGLVVGFTAIGSGSHIVESGTGAGSSLLFFANIVGPTGHVSSYEIREDFTKVIKENIAGTDFENITLYNQDVTEGFNEDDDSIDLVFLDLPKPDEVINDAYRILKTGGFIVIYSPYVEQFQIVNKMLNIVGFENIKIREGNVRELEIKNNKTRPNSRMAGHTGYLTFARKMKKTKKE</sequence>
<organism evidence="7 9">
    <name type="scientific">Methanosphaera cuniculi</name>
    <dbReference type="NCBI Taxonomy" id="1077256"/>
    <lineage>
        <taxon>Archaea</taxon>
        <taxon>Methanobacteriati</taxon>
        <taxon>Methanobacteriota</taxon>
        <taxon>Methanomada group</taxon>
        <taxon>Methanobacteria</taxon>
        <taxon>Methanobacteriales</taxon>
        <taxon>Methanobacteriaceae</taxon>
        <taxon>Methanosphaera</taxon>
    </lineage>
</organism>
<dbReference type="PIRSF" id="PIRSF017269">
    <property type="entry name" value="GCD14"/>
    <property type="match status" value="1"/>
</dbReference>
<evidence type="ECO:0000256" key="1">
    <source>
        <dbReference type="ARBA" id="ARBA00022603"/>
    </source>
</evidence>
<protein>
    <submittedName>
        <fullName evidence="7">SAM-dependent methyltransferase</fullName>
    </submittedName>
    <submittedName>
        <fullName evidence="8">tRNA (Adenine(58)-N(1))-methyltransferase TrmI</fullName>
        <ecNumber evidence="8">2.1.1.220</ecNumber>
    </submittedName>
</protein>
<reference evidence="7 9" key="2">
    <citation type="journal article" date="2017" name="BMC Genomics">
        <title>Genomic analysis of methanogenic archaea reveals a shift towards energy conservation.</title>
        <authorList>
            <person name="Gilmore S.P."/>
            <person name="Henske J.K."/>
            <person name="Sexton J.A."/>
            <person name="Solomon K.V."/>
            <person name="Seppala S."/>
            <person name="Yoo J.I."/>
            <person name="Huyett L.M."/>
            <person name="Pressman A."/>
            <person name="Cogan J.Z."/>
            <person name="Kivenson V."/>
            <person name="Peng X."/>
            <person name="Tan Y."/>
            <person name="Valentine D.L."/>
            <person name="O'Malley M.A."/>
        </authorList>
    </citation>
    <scope>NUCLEOTIDE SEQUENCE [LARGE SCALE GENOMIC DNA]</scope>
    <source>
        <strain evidence="7 9">1R-7</strain>
    </source>
</reference>
<comment type="caution">
    <text evidence="7">The sequence shown here is derived from an EMBL/GenBank/DDBJ whole genome shotgun (WGS) entry which is preliminary data.</text>
</comment>
<dbReference type="PANTHER" id="PTHR12133">
    <property type="entry name" value="TRNA (ADENINE(58)-N(1))-METHYLTRANSFERASE"/>
    <property type="match status" value="1"/>
</dbReference>
<keyword evidence="9" id="KW-1185">Reference proteome</keyword>
<evidence type="ECO:0000313" key="7">
    <source>
        <dbReference type="EMBL" id="PAV07957.1"/>
    </source>
</evidence>
<dbReference type="InterPro" id="IPR029063">
    <property type="entry name" value="SAM-dependent_MTases_sf"/>
</dbReference>
<keyword evidence="4" id="KW-0819">tRNA processing</keyword>
<evidence type="ECO:0000313" key="8">
    <source>
        <dbReference type="EMBL" id="PWL08837.1"/>
    </source>
</evidence>
<feature type="binding site" evidence="5">
    <location>
        <position position="117"/>
    </location>
    <ligand>
        <name>S-adenosyl-L-methionine</name>
        <dbReference type="ChEBI" id="CHEBI:59789"/>
    </ligand>
</feature>
<dbReference type="EMBL" id="LWMS01000008">
    <property type="protein sequence ID" value="PWL08837.1"/>
    <property type="molecule type" value="Genomic_DNA"/>
</dbReference>
<proteinExistence type="predicted"/>
<evidence type="ECO:0000256" key="4">
    <source>
        <dbReference type="ARBA" id="ARBA00022694"/>
    </source>
</evidence>
<dbReference type="GO" id="GO:0160107">
    <property type="term" value="F:tRNA (adenine(58)-N1)-methyltransferase activity"/>
    <property type="evidence" value="ECO:0007669"/>
    <property type="project" value="UniProtKB-EC"/>
</dbReference>
<dbReference type="InterPro" id="IPR014816">
    <property type="entry name" value="tRNA_MeTrfase_Gcd14"/>
</dbReference>
<dbReference type="Proteomes" id="UP000217528">
    <property type="component" value="Unassembled WGS sequence"/>
</dbReference>
<dbReference type="AlphaFoldDB" id="A0A2A2HEY4"/>
<dbReference type="PANTHER" id="PTHR12133:SF1">
    <property type="entry name" value="TRNA (ADENINE(58)-N(1))-METHYLTRANSFERASE, MITOCHONDRIAL"/>
    <property type="match status" value="1"/>
</dbReference>
<dbReference type="SUPFAM" id="SSF53335">
    <property type="entry name" value="S-adenosyl-L-methionine-dependent methyltransferases"/>
    <property type="match status" value="1"/>
</dbReference>
<keyword evidence="3 5" id="KW-0949">S-adenosyl-L-methionine</keyword>
<dbReference type="Gene3D" id="3.40.50.150">
    <property type="entry name" value="Vaccinia Virus protein VP39"/>
    <property type="match status" value="1"/>
</dbReference>
<dbReference type="Proteomes" id="UP000246004">
    <property type="component" value="Unassembled WGS sequence"/>
</dbReference>
<dbReference type="OrthoDB" id="30774at2157"/>
<evidence type="ECO:0000313" key="10">
    <source>
        <dbReference type="Proteomes" id="UP000246004"/>
    </source>
</evidence>
<dbReference type="EC" id="2.1.1.220" evidence="8"/>